<dbReference type="AlphaFoldDB" id="A0A433MYT5"/>
<name>A0A433MYT5_CHLFR</name>
<dbReference type="CDD" id="cd06260">
    <property type="entry name" value="DUF820-like"/>
    <property type="match status" value="1"/>
</dbReference>
<comment type="caution">
    <text evidence="2">The sequence shown here is derived from an EMBL/GenBank/DDBJ whole genome shotgun (WGS) entry which is preliminary data.</text>
</comment>
<evidence type="ECO:0000313" key="3">
    <source>
        <dbReference type="Proteomes" id="UP000268857"/>
    </source>
</evidence>
<organism evidence="2 3">
    <name type="scientific">Chlorogloeopsis fritschii PCC 6912</name>
    <dbReference type="NCBI Taxonomy" id="211165"/>
    <lineage>
        <taxon>Bacteria</taxon>
        <taxon>Bacillati</taxon>
        <taxon>Cyanobacteriota</taxon>
        <taxon>Cyanophyceae</taxon>
        <taxon>Nostocales</taxon>
        <taxon>Chlorogloeopsidaceae</taxon>
        <taxon>Chlorogloeopsis</taxon>
    </lineage>
</organism>
<dbReference type="SUPFAM" id="SSF52980">
    <property type="entry name" value="Restriction endonuclease-like"/>
    <property type="match status" value="1"/>
</dbReference>
<dbReference type="Pfam" id="PF05685">
    <property type="entry name" value="Uma2"/>
    <property type="match status" value="1"/>
</dbReference>
<keyword evidence="3" id="KW-1185">Reference proteome</keyword>
<feature type="domain" description="Putative restriction endonuclease" evidence="1">
    <location>
        <begin position="19"/>
        <end position="183"/>
    </location>
</feature>
<dbReference type="PANTHER" id="PTHR47152">
    <property type="entry name" value="SLR2084 PROTEIN-RELATED"/>
    <property type="match status" value="1"/>
</dbReference>
<gene>
    <name evidence="2" type="ORF">PCC6912_55690</name>
</gene>
<dbReference type="OrthoDB" id="482924at2"/>
<proteinExistence type="predicted"/>
<evidence type="ECO:0000313" key="2">
    <source>
        <dbReference type="EMBL" id="RUR73571.1"/>
    </source>
</evidence>
<dbReference type="Gene3D" id="3.90.1570.10">
    <property type="entry name" value="tt1808, chain A"/>
    <property type="match status" value="1"/>
</dbReference>
<sequence>MVTTRISSAQRVVLRNISWQTYETMLADMGEDRASRLTYDQGMLEIMTPLLPHEYWKCLIERLIFVLGEELNLEIFPTGSTTLKREDLRRSAEPDSSYYIRNEAQVRNKFEIDLNSDPPPDLVVEIDLTSSSLDKFQIYASLGVPELWRYEEGVLRIYQLQQGQYVECSNSPTFAQLPLNGIPRFLEESQRVGVMGMTRNFRNWVREQI</sequence>
<reference evidence="2 3" key="1">
    <citation type="journal article" date="2019" name="Genome Biol. Evol.">
        <title>Day and night: Metabolic profiles and evolutionary relationships of six axenic non-marine cyanobacteria.</title>
        <authorList>
            <person name="Will S.E."/>
            <person name="Henke P."/>
            <person name="Boedeker C."/>
            <person name="Huang S."/>
            <person name="Brinkmann H."/>
            <person name="Rohde M."/>
            <person name="Jarek M."/>
            <person name="Friedl T."/>
            <person name="Seufert S."/>
            <person name="Schumacher M."/>
            <person name="Overmann J."/>
            <person name="Neumann-Schaal M."/>
            <person name="Petersen J."/>
        </authorList>
    </citation>
    <scope>NUCLEOTIDE SEQUENCE [LARGE SCALE GENOMIC DNA]</scope>
    <source>
        <strain evidence="2 3">PCC 6912</strain>
    </source>
</reference>
<dbReference type="Proteomes" id="UP000268857">
    <property type="component" value="Unassembled WGS sequence"/>
</dbReference>
<dbReference type="InterPro" id="IPR011335">
    <property type="entry name" value="Restrct_endonuc-II-like"/>
</dbReference>
<dbReference type="RefSeq" id="WP_026087298.1">
    <property type="nucleotide sequence ID" value="NZ_AJLN01000085.1"/>
</dbReference>
<dbReference type="InterPro" id="IPR012296">
    <property type="entry name" value="Nuclease_put_TT1808"/>
</dbReference>
<dbReference type="STRING" id="211165.GCA_000317285_03283"/>
<accession>A0A433MYT5</accession>
<dbReference type="InterPro" id="IPR008538">
    <property type="entry name" value="Uma2"/>
</dbReference>
<evidence type="ECO:0000259" key="1">
    <source>
        <dbReference type="Pfam" id="PF05685"/>
    </source>
</evidence>
<protein>
    <recommendedName>
        <fullName evidence="1">Putative restriction endonuclease domain-containing protein</fullName>
    </recommendedName>
</protein>
<dbReference type="PANTHER" id="PTHR47152:SF2">
    <property type="entry name" value="SLR2084 PROTEIN"/>
    <property type="match status" value="1"/>
</dbReference>
<dbReference type="EMBL" id="RSCJ01000034">
    <property type="protein sequence ID" value="RUR73571.1"/>
    <property type="molecule type" value="Genomic_DNA"/>
</dbReference>